<evidence type="ECO:0000256" key="8">
    <source>
        <dbReference type="ARBA" id="ARBA00022691"/>
    </source>
</evidence>
<evidence type="ECO:0000256" key="4">
    <source>
        <dbReference type="ARBA" id="ARBA00013346"/>
    </source>
</evidence>
<evidence type="ECO:0000256" key="7">
    <source>
        <dbReference type="ARBA" id="ARBA00022679"/>
    </source>
</evidence>
<dbReference type="GO" id="GO:0004719">
    <property type="term" value="F:protein-L-isoaspartate (D-aspartate) O-methyltransferase activity"/>
    <property type="evidence" value="ECO:0007669"/>
    <property type="project" value="UniProtKB-EC"/>
</dbReference>
<accession>A0AAU2VZP5</accession>
<dbReference type="InterPro" id="IPR027573">
    <property type="entry name" value="Methyltran_FxLD"/>
</dbReference>
<evidence type="ECO:0000256" key="2">
    <source>
        <dbReference type="ARBA" id="ARBA00005369"/>
    </source>
</evidence>
<reference evidence="13" key="1">
    <citation type="submission" date="2022-10" db="EMBL/GenBank/DDBJ databases">
        <title>The complete genomes of actinobacterial strains from the NBC collection.</title>
        <authorList>
            <person name="Joergensen T.S."/>
            <person name="Alvarez Arevalo M."/>
            <person name="Sterndorff E.B."/>
            <person name="Faurdal D."/>
            <person name="Vuksanovic O."/>
            <person name="Mourched A.-S."/>
            <person name="Charusanti P."/>
            <person name="Shaw S."/>
            <person name="Blin K."/>
            <person name="Weber T."/>
        </authorList>
    </citation>
    <scope>NUCLEOTIDE SEQUENCE</scope>
    <source>
        <strain evidence="13">NBC_00008</strain>
    </source>
</reference>
<evidence type="ECO:0000256" key="5">
    <source>
        <dbReference type="ARBA" id="ARBA00022490"/>
    </source>
</evidence>
<keyword evidence="6 13" id="KW-0489">Methyltransferase</keyword>
<organism evidence="13">
    <name type="scientific">Streptomyces sp. NBC_00008</name>
    <dbReference type="NCBI Taxonomy" id="2903610"/>
    <lineage>
        <taxon>Bacteria</taxon>
        <taxon>Bacillati</taxon>
        <taxon>Actinomycetota</taxon>
        <taxon>Actinomycetes</taxon>
        <taxon>Kitasatosporales</taxon>
        <taxon>Streptomycetaceae</taxon>
        <taxon>Streptomyces</taxon>
    </lineage>
</organism>
<dbReference type="InterPro" id="IPR000682">
    <property type="entry name" value="PCMT"/>
</dbReference>
<dbReference type="PANTHER" id="PTHR11579:SF0">
    <property type="entry name" value="PROTEIN-L-ISOASPARTATE(D-ASPARTATE) O-METHYLTRANSFERASE"/>
    <property type="match status" value="1"/>
</dbReference>
<dbReference type="GO" id="GO:0032259">
    <property type="term" value="P:methylation"/>
    <property type="evidence" value="ECO:0007669"/>
    <property type="project" value="UniProtKB-KW"/>
</dbReference>
<proteinExistence type="inferred from homology"/>
<dbReference type="AlphaFoldDB" id="A0AAU2VZP5"/>
<keyword evidence="8" id="KW-0949">S-adenosyl-L-methionine</keyword>
<dbReference type="PANTHER" id="PTHR11579">
    <property type="entry name" value="PROTEIN-L-ISOASPARTATE O-METHYLTRANSFERASE"/>
    <property type="match status" value="1"/>
</dbReference>
<keyword evidence="5" id="KW-0963">Cytoplasm</keyword>
<dbReference type="NCBIfam" id="TIGR04364">
    <property type="entry name" value="methyltran_FxLD"/>
    <property type="match status" value="1"/>
</dbReference>
<name>A0AAU2VZP5_9ACTN</name>
<dbReference type="EMBL" id="CP108313">
    <property type="protein sequence ID" value="WTW73006.1"/>
    <property type="molecule type" value="Genomic_DNA"/>
</dbReference>
<feature type="region of interest" description="Disordered" evidence="12">
    <location>
        <begin position="1"/>
        <end position="81"/>
    </location>
</feature>
<evidence type="ECO:0000256" key="11">
    <source>
        <dbReference type="ARBA" id="ARBA00031350"/>
    </source>
</evidence>
<evidence type="ECO:0000313" key="13">
    <source>
        <dbReference type="EMBL" id="WTW73006.1"/>
    </source>
</evidence>
<comment type="similarity">
    <text evidence="2">Belongs to the methyltransferase superfamily. L-isoaspartyl/D-aspartyl protein methyltransferase family.</text>
</comment>
<dbReference type="Gene3D" id="3.40.50.150">
    <property type="entry name" value="Vaccinia Virus protein VP39"/>
    <property type="match status" value="1"/>
</dbReference>
<evidence type="ECO:0000256" key="3">
    <source>
        <dbReference type="ARBA" id="ARBA00011890"/>
    </source>
</evidence>
<dbReference type="EC" id="2.1.1.77" evidence="3"/>
<protein>
    <recommendedName>
        <fullName evidence="4">Protein-L-isoaspartate O-methyltransferase</fullName>
        <ecNumber evidence="3">2.1.1.77</ecNumber>
    </recommendedName>
    <alternativeName>
        <fullName evidence="11">L-isoaspartyl protein carboxyl methyltransferase</fullName>
    </alternativeName>
    <alternativeName>
        <fullName evidence="9">Protein L-isoaspartyl methyltransferase</fullName>
    </alternativeName>
    <alternativeName>
        <fullName evidence="10">Protein-beta-aspartate methyltransferase</fullName>
    </alternativeName>
</protein>
<dbReference type="InterPro" id="IPR029063">
    <property type="entry name" value="SAM-dependent_MTases_sf"/>
</dbReference>
<evidence type="ECO:0000256" key="1">
    <source>
        <dbReference type="ARBA" id="ARBA00004496"/>
    </source>
</evidence>
<dbReference type="SUPFAM" id="SSF53335">
    <property type="entry name" value="S-adenosyl-L-methionine-dependent methyltransferases"/>
    <property type="match status" value="1"/>
</dbReference>
<sequence>MQHPRPEAARTRPARNAGAADAPSSVRPSGPSRRQCSGSPPAPAPRQSRSPRHQAAQGNAPSTPQDHRVQRPRSSQLPQIAGVARTVRTQARVRAALRAVPRHRFVPEVPLATAYHDDHAVVTVREAPGTAVSSVSAAWLQADMAGQLRLEPGMNVLEVGSGGYDAELLAHIVGERGRVVTVDLDPYVVHRTRPLCAEAGSGRVTAVLGDGGRGAPGHVPAGGFDGIVITHTATDIAPAWRDQLAEGGRLVVPLEIGGYTRSVTLVRRGEILYAEHWTYCGFVRDRGAAARTVPTVRLAGGAVAVRWENGVPGDTGGLDQALCGPRHELATGLVVAVRFNFETLQVFAASTLAGFCRLTVPDGSELVAQRDAAAVVADGSLAYLTYVKIHDAPEPAGSRAEFYIHAYGPAGPELARRFAACVRTWDRDVRASGYPSMSVHPAGTPDDHLPPGDVLEKPASRLVLGWPGRGIRRTGPDAPAETVVAGQST</sequence>
<dbReference type="GO" id="GO:0005737">
    <property type="term" value="C:cytoplasm"/>
    <property type="evidence" value="ECO:0007669"/>
    <property type="project" value="UniProtKB-SubCell"/>
</dbReference>
<evidence type="ECO:0000256" key="9">
    <source>
        <dbReference type="ARBA" id="ARBA00030757"/>
    </source>
</evidence>
<evidence type="ECO:0000256" key="10">
    <source>
        <dbReference type="ARBA" id="ARBA00031323"/>
    </source>
</evidence>
<dbReference type="Pfam" id="PF01135">
    <property type="entry name" value="PCMT"/>
    <property type="match status" value="1"/>
</dbReference>
<feature type="compositionally biased region" description="Basic and acidic residues" evidence="12">
    <location>
        <begin position="1"/>
        <end position="10"/>
    </location>
</feature>
<evidence type="ECO:0000256" key="12">
    <source>
        <dbReference type="SAM" id="MobiDB-lite"/>
    </source>
</evidence>
<dbReference type="CDD" id="cd02440">
    <property type="entry name" value="AdoMet_MTases"/>
    <property type="match status" value="1"/>
</dbReference>
<keyword evidence="7" id="KW-0808">Transferase</keyword>
<feature type="region of interest" description="Disordered" evidence="12">
    <location>
        <begin position="468"/>
        <end position="489"/>
    </location>
</feature>
<evidence type="ECO:0000256" key="6">
    <source>
        <dbReference type="ARBA" id="ARBA00022603"/>
    </source>
</evidence>
<gene>
    <name evidence="13" type="primary">fxlM</name>
    <name evidence="13" type="ORF">OG398_34580</name>
</gene>
<feature type="compositionally biased region" description="Low complexity" evidence="12">
    <location>
        <begin position="23"/>
        <end position="34"/>
    </location>
</feature>
<comment type="subcellular location">
    <subcellularLocation>
        <location evidence="1">Cytoplasm</location>
    </subcellularLocation>
</comment>